<dbReference type="Pfam" id="PF00172">
    <property type="entry name" value="Zn_clus"/>
    <property type="match status" value="2"/>
</dbReference>
<name>A0A7R7ZYM9_ASPKA</name>
<dbReference type="Proteomes" id="UP000661280">
    <property type="component" value="Chromosome 3"/>
</dbReference>
<dbReference type="GO" id="GO:0008270">
    <property type="term" value="F:zinc ion binding"/>
    <property type="evidence" value="ECO:0007669"/>
    <property type="project" value="InterPro"/>
</dbReference>
<dbReference type="EMBL" id="AP024427">
    <property type="protein sequence ID" value="BCR97984.1"/>
    <property type="molecule type" value="Genomic_DNA"/>
</dbReference>
<gene>
    <name evidence="1" type="ORF">AKAW2_31302A</name>
</gene>
<dbReference type="SUPFAM" id="SSF57701">
    <property type="entry name" value="Zn2/Cys6 DNA-binding domain"/>
    <property type="match status" value="2"/>
</dbReference>
<accession>A0A7R7ZYM9</accession>
<dbReference type="InterPro" id="IPR001138">
    <property type="entry name" value="Zn2Cys6_DnaBD"/>
</dbReference>
<dbReference type="GO" id="GO:0009893">
    <property type="term" value="P:positive regulation of metabolic process"/>
    <property type="evidence" value="ECO:0007669"/>
    <property type="project" value="UniProtKB-ARBA"/>
</dbReference>
<dbReference type="PROSITE" id="PS50048">
    <property type="entry name" value="ZN2_CY6_FUNGAL_2"/>
    <property type="match status" value="2"/>
</dbReference>
<dbReference type="GeneID" id="64959308"/>
<dbReference type="PROSITE" id="PS00463">
    <property type="entry name" value="ZN2_CY6_FUNGAL_1"/>
    <property type="match status" value="2"/>
</dbReference>
<dbReference type="SMART" id="SM00066">
    <property type="entry name" value="GAL4"/>
    <property type="match status" value="2"/>
</dbReference>
<reference evidence="1" key="2">
    <citation type="submission" date="2021-02" db="EMBL/GenBank/DDBJ databases">
        <title>Aspergillus luchuensis mut. kawachii IFO 4304 genome sequence.</title>
        <authorList>
            <person name="Mori K."/>
            <person name="Kadooka C."/>
            <person name="Goto M."/>
            <person name="Futagami T."/>
        </authorList>
    </citation>
    <scope>NUCLEOTIDE SEQUENCE</scope>
    <source>
        <strain evidence="1">IFO 4308</strain>
    </source>
</reference>
<dbReference type="RefSeq" id="XP_041541750.1">
    <property type="nucleotide sequence ID" value="XM_041687914.1"/>
</dbReference>
<dbReference type="InterPro" id="IPR036864">
    <property type="entry name" value="Zn2-C6_fun-type_DNA-bd_sf"/>
</dbReference>
<keyword evidence="2" id="KW-1185">Reference proteome</keyword>
<evidence type="ECO:0000313" key="2">
    <source>
        <dbReference type="Proteomes" id="UP000661280"/>
    </source>
</evidence>
<dbReference type="OrthoDB" id="4159781at2759"/>
<dbReference type="CDD" id="cd00067">
    <property type="entry name" value="GAL4"/>
    <property type="match status" value="2"/>
</dbReference>
<dbReference type="AlphaFoldDB" id="A0A7R7ZYM9"/>
<reference evidence="1" key="1">
    <citation type="submission" date="2021-01" db="EMBL/GenBank/DDBJ databases">
        <authorList>
            <consortium name="Aspergillus luchuensis mut. kawachii IFO 4304 genome sequencing consortium"/>
            <person name="Kazuki M."/>
            <person name="Futagami T."/>
        </authorList>
    </citation>
    <scope>NUCLEOTIDE SEQUENCE</scope>
    <source>
        <strain evidence="1">IFO 4308</strain>
    </source>
</reference>
<dbReference type="PANTHER" id="PTHR37540">
    <property type="entry name" value="TRANSCRIPTION FACTOR (ACR-2), PUTATIVE-RELATED-RELATED"/>
    <property type="match status" value="1"/>
</dbReference>
<organism evidence="1 2">
    <name type="scientific">Aspergillus kawachii</name>
    <name type="common">White koji mold</name>
    <name type="synonym">Aspergillus awamori var. kawachi</name>
    <dbReference type="NCBI Taxonomy" id="1069201"/>
    <lineage>
        <taxon>Eukaryota</taxon>
        <taxon>Fungi</taxon>
        <taxon>Dikarya</taxon>
        <taxon>Ascomycota</taxon>
        <taxon>Pezizomycotina</taxon>
        <taxon>Eurotiomycetes</taxon>
        <taxon>Eurotiomycetidae</taxon>
        <taxon>Eurotiales</taxon>
        <taxon>Aspergillaceae</taxon>
        <taxon>Aspergillus</taxon>
        <taxon>Aspergillus subgen. Circumdati</taxon>
    </lineage>
</organism>
<dbReference type="PANTHER" id="PTHR37540:SF5">
    <property type="entry name" value="TRANSCRIPTION FACTOR DOMAIN-CONTAINING PROTEIN"/>
    <property type="match status" value="1"/>
</dbReference>
<protein>
    <submittedName>
        <fullName evidence="1">Uncharacterized protein</fullName>
    </submittedName>
</protein>
<dbReference type="KEGG" id="aluc:AKAW2_31302A"/>
<sequence length="517" mass="57455">MSSSHRENGAEQEQGRAALVCLTCKSGKRQCDKRLPICSRCGKLDKPCEYPTASQPGPVAQPIQSGSFMERLWPDACFRCRVHKRGCDRIIPKCSRCLRIGSSCTYRATNPRPTVVVPGDTEAGTYRAQLRMDSAPLAQTELGVAFEPPVRCRSYMLHLIQFFLTSIALPSDTVVAYSLAHHLRSQWMQHAMSDPCLFHATLFSASASIDMLQDQQHSARTLYHHTWAIRLINERLAQTEPVLDYGTLGAVVPLLYYNMLALDRDSAVAHQKGLVKMLLATPQSFRADIGPLIAIVKIAMLSFACIYDVLPVWDCLSSESVRPNTILRNVVSRATLGNDESSFEKETADAILDVYEAISRLDYIVHGERGSISAEVERALSSATTKSWTGRPESSLPLTPPETLNVCCQICCELFWKVLLRSSHSQRAPDMAGDHAVRQLLKYLSQIEPLYWIRNAPEVFTWAAFTGAAASEHQDTCVAFISKAGTILTAIDDGELTLIRQGWRYFRLLKGLAGDDN</sequence>
<proteinExistence type="predicted"/>
<dbReference type="GO" id="GO:0000981">
    <property type="term" value="F:DNA-binding transcription factor activity, RNA polymerase II-specific"/>
    <property type="evidence" value="ECO:0007669"/>
    <property type="project" value="InterPro"/>
</dbReference>
<evidence type="ECO:0000313" key="1">
    <source>
        <dbReference type="EMBL" id="BCR97984.1"/>
    </source>
</evidence>
<dbReference type="Gene3D" id="4.10.240.10">
    <property type="entry name" value="Zn(2)-C6 fungal-type DNA-binding domain"/>
    <property type="match status" value="2"/>
</dbReference>